<keyword evidence="5" id="KW-1185">Reference proteome</keyword>
<keyword evidence="1" id="KW-0862">Zinc</keyword>
<proteinExistence type="predicted"/>
<keyword evidence="1" id="KW-0479">Metal-binding</keyword>
<organism evidence="4 5">
    <name type="scientific">Daedalea quercina L-15889</name>
    <dbReference type="NCBI Taxonomy" id="1314783"/>
    <lineage>
        <taxon>Eukaryota</taxon>
        <taxon>Fungi</taxon>
        <taxon>Dikarya</taxon>
        <taxon>Basidiomycota</taxon>
        <taxon>Agaricomycotina</taxon>
        <taxon>Agaricomycetes</taxon>
        <taxon>Polyporales</taxon>
        <taxon>Fomitopsis</taxon>
    </lineage>
</organism>
<evidence type="ECO:0000259" key="3">
    <source>
        <dbReference type="PROSITE" id="PS51083"/>
    </source>
</evidence>
<feature type="domain" description="HIT-type" evidence="3">
    <location>
        <begin position="23"/>
        <end position="56"/>
    </location>
</feature>
<feature type="compositionally biased region" description="Low complexity" evidence="2">
    <location>
        <begin position="327"/>
        <end position="342"/>
    </location>
</feature>
<keyword evidence="1" id="KW-0863">Zinc-finger</keyword>
<name>A0A165SI13_9APHY</name>
<gene>
    <name evidence="4" type="ORF">DAEQUDRAFT_763498</name>
</gene>
<feature type="compositionally biased region" description="Basic and acidic residues" evidence="2">
    <location>
        <begin position="429"/>
        <end position="451"/>
    </location>
</feature>
<accession>A0A165SI13</accession>
<dbReference type="STRING" id="1314783.A0A165SI13"/>
<reference evidence="4 5" key="1">
    <citation type="journal article" date="2016" name="Mol. Biol. Evol.">
        <title>Comparative Genomics of Early-Diverging Mushroom-Forming Fungi Provides Insights into the Origins of Lignocellulose Decay Capabilities.</title>
        <authorList>
            <person name="Nagy L.G."/>
            <person name="Riley R."/>
            <person name="Tritt A."/>
            <person name="Adam C."/>
            <person name="Daum C."/>
            <person name="Floudas D."/>
            <person name="Sun H."/>
            <person name="Yadav J.S."/>
            <person name="Pangilinan J."/>
            <person name="Larsson K.H."/>
            <person name="Matsuura K."/>
            <person name="Barry K."/>
            <person name="Labutti K."/>
            <person name="Kuo R."/>
            <person name="Ohm R.A."/>
            <person name="Bhattacharya S.S."/>
            <person name="Shirouzu T."/>
            <person name="Yoshinaga Y."/>
            <person name="Martin F.M."/>
            <person name="Grigoriev I.V."/>
            <person name="Hibbett D.S."/>
        </authorList>
    </citation>
    <scope>NUCLEOTIDE SEQUENCE [LARGE SCALE GENOMIC DNA]</scope>
    <source>
        <strain evidence="4 5">L-15889</strain>
    </source>
</reference>
<protein>
    <recommendedName>
        <fullName evidence="3">HIT-type domain-containing protein</fullName>
    </recommendedName>
</protein>
<dbReference type="CDD" id="cd23024">
    <property type="entry name" value="zf-HIT_ZNHIT2-3"/>
    <property type="match status" value="1"/>
</dbReference>
<dbReference type="PROSITE" id="PS51083">
    <property type="entry name" value="ZF_HIT"/>
    <property type="match status" value="1"/>
</dbReference>
<sequence length="451" mass="49622">MEEASGPADVKTRPAAETTTLPCAICRRQFSRYTCPRCNIPYCSLTCFRSESHAECSETFYRKEIESDVRGDASKSAEQRHKTLELLKRFEEDSMDDDILELDSDDSDEIDADLESRLKGVDLEAASCDDLWAALTPAEREKFTKALRDPSSELAQQLLSSEELENVRTEPWWEGSKDTSGEQARGLRRAQKRYGKRPAMMQIPAHMTRTPPTPGKFPLLLYNICAVMVAYAYATRYLATSPLTSLGASEEDEARRIVAQLVPFLTDRLSKVVHSTLSAAVTDLLSRFQPDAMPLMFFSILLKDAATLLLPSTVVELSSDLPAPQNPTSSGTSSPTPSASSPIDDLSTHPSARALLALSDLFVLFKMSEPSKLRHVAHKLTFYAAYVVGVPPVLLRTLAAELTGRAESMAKGSGDPFDAGRGQDGSQGTEKDQRTVSSSREDRSAKIIELE</sequence>
<evidence type="ECO:0000313" key="5">
    <source>
        <dbReference type="Proteomes" id="UP000076727"/>
    </source>
</evidence>
<dbReference type="OrthoDB" id="18412at2759"/>
<dbReference type="Proteomes" id="UP000076727">
    <property type="component" value="Unassembled WGS sequence"/>
</dbReference>
<dbReference type="GO" id="GO:0008270">
    <property type="term" value="F:zinc ion binding"/>
    <property type="evidence" value="ECO:0007669"/>
    <property type="project" value="UniProtKB-UniRule"/>
</dbReference>
<dbReference type="EMBL" id="KV429043">
    <property type="protein sequence ID" value="KZT72024.1"/>
    <property type="molecule type" value="Genomic_DNA"/>
</dbReference>
<dbReference type="AlphaFoldDB" id="A0A165SI13"/>
<dbReference type="PANTHER" id="PTHR15555">
    <property type="entry name" value="ZINC FINGER HIT DOMAIN CONTAINING PROTEIN 2 PROTEIN FON -RELATED"/>
    <property type="match status" value="1"/>
</dbReference>
<evidence type="ECO:0000256" key="1">
    <source>
        <dbReference type="PROSITE-ProRule" id="PRU00453"/>
    </source>
</evidence>
<feature type="region of interest" description="Disordered" evidence="2">
    <location>
        <begin position="408"/>
        <end position="451"/>
    </location>
</feature>
<evidence type="ECO:0000256" key="2">
    <source>
        <dbReference type="SAM" id="MobiDB-lite"/>
    </source>
</evidence>
<feature type="region of interest" description="Disordered" evidence="2">
    <location>
        <begin position="320"/>
        <end position="346"/>
    </location>
</feature>
<feature type="region of interest" description="Disordered" evidence="2">
    <location>
        <begin position="170"/>
        <end position="189"/>
    </location>
</feature>
<dbReference type="Pfam" id="PF04438">
    <property type="entry name" value="zf-HIT"/>
    <property type="match status" value="1"/>
</dbReference>
<evidence type="ECO:0000313" key="4">
    <source>
        <dbReference type="EMBL" id="KZT72024.1"/>
    </source>
</evidence>
<dbReference type="Gene3D" id="3.30.60.190">
    <property type="match status" value="1"/>
</dbReference>
<dbReference type="SUPFAM" id="SSF144232">
    <property type="entry name" value="HIT/MYND zinc finger-like"/>
    <property type="match status" value="1"/>
</dbReference>
<dbReference type="InterPro" id="IPR007529">
    <property type="entry name" value="Znf_HIT"/>
</dbReference>
<dbReference type="InterPro" id="IPR039646">
    <property type="entry name" value="ZNHIT2"/>
</dbReference>
<dbReference type="PANTHER" id="PTHR15555:SF0">
    <property type="entry name" value="ZINC FINGER HIT DOMAIN-CONTAINING PROTEIN 2"/>
    <property type="match status" value="1"/>
</dbReference>